<sequence>MRQVRWRVEVGEMTDLLRERDAWSMANCSVARTLEVAGNRTAMLIMREAFFGTRRFDDFARRVGIGEPAASARLKELTAAGLLERVPYQEPGQRTRYAYRLTEKGRDFLPVLTALRQWGDTWATDEQGPPVVVRHRDCGAAVHAVLRCDDGHDVQLGESLVDAGPGLIRVAPPAPATAPDPDAASD</sequence>
<protein>
    <submittedName>
        <fullName evidence="5">Helix-turn-helix domain-containing protein</fullName>
    </submittedName>
</protein>
<evidence type="ECO:0000313" key="5">
    <source>
        <dbReference type="EMBL" id="MER6269560.1"/>
    </source>
</evidence>
<keyword evidence="3" id="KW-0804">Transcription</keyword>
<dbReference type="RefSeq" id="WP_351958060.1">
    <property type="nucleotide sequence ID" value="NZ_JBEOZM010000008.1"/>
</dbReference>
<comment type="caution">
    <text evidence="5">The sequence shown here is derived from an EMBL/GenBank/DDBJ whole genome shotgun (WGS) entry which is preliminary data.</text>
</comment>
<dbReference type="CDD" id="cd00090">
    <property type="entry name" value="HTH_ARSR"/>
    <property type="match status" value="1"/>
</dbReference>
<evidence type="ECO:0000256" key="2">
    <source>
        <dbReference type="ARBA" id="ARBA00023125"/>
    </source>
</evidence>
<evidence type="ECO:0000256" key="1">
    <source>
        <dbReference type="ARBA" id="ARBA00023015"/>
    </source>
</evidence>
<accession>A0ABV1THP2</accession>
<feature type="domain" description="HTH hxlR-type" evidence="4">
    <location>
        <begin position="28"/>
        <end position="127"/>
    </location>
</feature>
<dbReference type="EMBL" id="JBEOZM010000008">
    <property type="protein sequence ID" value="MER6269560.1"/>
    <property type="molecule type" value="Genomic_DNA"/>
</dbReference>
<dbReference type="PANTHER" id="PTHR33204:SF18">
    <property type="entry name" value="TRANSCRIPTIONAL REGULATORY PROTEIN"/>
    <property type="match status" value="1"/>
</dbReference>
<keyword evidence="6" id="KW-1185">Reference proteome</keyword>
<proteinExistence type="predicted"/>
<dbReference type="Gene3D" id="1.10.10.10">
    <property type="entry name" value="Winged helix-like DNA-binding domain superfamily/Winged helix DNA-binding domain"/>
    <property type="match status" value="1"/>
</dbReference>
<dbReference type="Proteomes" id="UP001490365">
    <property type="component" value="Unassembled WGS sequence"/>
</dbReference>
<evidence type="ECO:0000256" key="3">
    <source>
        <dbReference type="ARBA" id="ARBA00023163"/>
    </source>
</evidence>
<dbReference type="PANTHER" id="PTHR33204">
    <property type="entry name" value="TRANSCRIPTIONAL REGULATOR, MARR FAMILY"/>
    <property type="match status" value="1"/>
</dbReference>
<keyword evidence="2" id="KW-0238">DNA-binding</keyword>
<reference evidence="5 6" key="1">
    <citation type="submission" date="2024-06" db="EMBL/GenBank/DDBJ databases">
        <title>The Natural Products Discovery Center: Release of the First 8490 Sequenced Strains for Exploring Actinobacteria Biosynthetic Diversity.</title>
        <authorList>
            <person name="Kalkreuter E."/>
            <person name="Kautsar S.A."/>
            <person name="Yang D."/>
            <person name="Bader C.D."/>
            <person name="Teijaro C.N."/>
            <person name="Fluegel L."/>
            <person name="Davis C.M."/>
            <person name="Simpson J.R."/>
            <person name="Lauterbach L."/>
            <person name="Steele A.D."/>
            <person name="Gui C."/>
            <person name="Meng S."/>
            <person name="Li G."/>
            <person name="Viehrig K."/>
            <person name="Ye F."/>
            <person name="Su P."/>
            <person name="Kiefer A.F."/>
            <person name="Nichols A."/>
            <person name="Cepeda A.J."/>
            <person name="Yan W."/>
            <person name="Fan B."/>
            <person name="Jiang Y."/>
            <person name="Adhikari A."/>
            <person name="Zheng C.-J."/>
            <person name="Schuster L."/>
            <person name="Cowan T.M."/>
            <person name="Smanski M.J."/>
            <person name="Chevrette M.G."/>
            <person name="De Carvalho L.P.S."/>
            <person name="Shen B."/>
        </authorList>
    </citation>
    <scope>NUCLEOTIDE SEQUENCE [LARGE SCALE GENOMIC DNA]</scope>
    <source>
        <strain evidence="5 6">NPDC001694</strain>
    </source>
</reference>
<dbReference type="InterPro" id="IPR036388">
    <property type="entry name" value="WH-like_DNA-bd_sf"/>
</dbReference>
<evidence type="ECO:0000313" key="6">
    <source>
        <dbReference type="Proteomes" id="UP001490365"/>
    </source>
</evidence>
<dbReference type="InterPro" id="IPR002577">
    <property type="entry name" value="HTH_HxlR"/>
</dbReference>
<dbReference type="InterPro" id="IPR011991">
    <property type="entry name" value="ArsR-like_HTH"/>
</dbReference>
<gene>
    <name evidence="5" type="ORF">ABT211_20005</name>
</gene>
<dbReference type="Pfam" id="PF01638">
    <property type="entry name" value="HxlR"/>
    <property type="match status" value="1"/>
</dbReference>
<name>A0ABV1THP2_9ACTN</name>
<dbReference type="InterPro" id="IPR036390">
    <property type="entry name" value="WH_DNA-bd_sf"/>
</dbReference>
<keyword evidence="1" id="KW-0805">Transcription regulation</keyword>
<dbReference type="SUPFAM" id="SSF46785">
    <property type="entry name" value="Winged helix' DNA-binding domain"/>
    <property type="match status" value="1"/>
</dbReference>
<dbReference type="PROSITE" id="PS51118">
    <property type="entry name" value="HTH_HXLR"/>
    <property type="match status" value="1"/>
</dbReference>
<organism evidence="5 6">
    <name type="scientific">Streptomyces sp. 900105755</name>
    <dbReference type="NCBI Taxonomy" id="3154389"/>
    <lineage>
        <taxon>Bacteria</taxon>
        <taxon>Bacillati</taxon>
        <taxon>Actinomycetota</taxon>
        <taxon>Actinomycetes</taxon>
        <taxon>Kitasatosporales</taxon>
        <taxon>Streptomycetaceae</taxon>
        <taxon>Streptomyces</taxon>
    </lineage>
</organism>
<evidence type="ECO:0000259" key="4">
    <source>
        <dbReference type="PROSITE" id="PS51118"/>
    </source>
</evidence>